<feature type="region of interest" description="Disordered" evidence="1">
    <location>
        <begin position="21"/>
        <end position="42"/>
    </location>
</feature>
<accession>A0A7G1L1G1</accession>
<feature type="compositionally biased region" description="Pro residues" evidence="1">
    <location>
        <begin position="23"/>
        <end position="38"/>
    </location>
</feature>
<sequence>MSRYPLALTLLLASLSAQACELPPSPAGRPDARPPALPTPLYHASKLGQDPQATAQALFKNIPPAEANKRYEVVVSVRELPPRPIRLQPTAAPLKGQ</sequence>
<dbReference type="EMBL" id="LC570767">
    <property type="protein sequence ID" value="BCK60357.1"/>
    <property type="molecule type" value="Genomic_DNA"/>
</dbReference>
<organism evidence="3">
    <name type="scientific">Aeromonas hydrophila</name>
    <dbReference type="NCBI Taxonomy" id="644"/>
    <lineage>
        <taxon>Bacteria</taxon>
        <taxon>Pseudomonadati</taxon>
        <taxon>Pseudomonadota</taxon>
        <taxon>Gammaproteobacteria</taxon>
        <taxon>Aeromonadales</taxon>
        <taxon>Aeromonadaceae</taxon>
        <taxon>Aeromonas</taxon>
    </lineage>
</organism>
<name>A0A7G1L1G1_AERHY</name>
<reference evidence="3" key="1">
    <citation type="submission" date="2020-07" db="EMBL/GenBank/DDBJ databases">
        <title>Aeromonas blaVEB-3.</title>
        <authorList>
            <person name="Sugiyama M."/>
            <person name="Asai T."/>
        </authorList>
    </citation>
    <scope>NUCLEOTIDE SEQUENCE</scope>
    <source>
        <strain evidence="3">K36</strain>
    </source>
</reference>
<dbReference type="AlphaFoldDB" id="A0A7G1L1G1"/>
<evidence type="ECO:0000256" key="1">
    <source>
        <dbReference type="SAM" id="MobiDB-lite"/>
    </source>
</evidence>
<keyword evidence="2" id="KW-0732">Signal</keyword>
<feature type="signal peptide" evidence="2">
    <location>
        <begin position="1"/>
        <end position="19"/>
    </location>
</feature>
<evidence type="ECO:0000313" key="3">
    <source>
        <dbReference type="EMBL" id="BCK60357.1"/>
    </source>
</evidence>
<evidence type="ECO:0008006" key="4">
    <source>
        <dbReference type="Google" id="ProtNLM"/>
    </source>
</evidence>
<evidence type="ECO:0000256" key="2">
    <source>
        <dbReference type="SAM" id="SignalP"/>
    </source>
</evidence>
<feature type="chain" id="PRO_5028818443" description="Lipoprotein" evidence="2">
    <location>
        <begin position="20"/>
        <end position="97"/>
    </location>
</feature>
<dbReference type="PROSITE" id="PS51257">
    <property type="entry name" value="PROKAR_LIPOPROTEIN"/>
    <property type="match status" value="1"/>
</dbReference>
<protein>
    <recommendedName>
        <fullName evidence="4">Lipoprotein</fullName>
    </recommendedName>
</protein>
<proteinExistence type="predicted"/>